<evidence type="ECO:0000313" key="2">
    <source>
        <dbReference type="EMBL" id="AKG44452.1"/>
    </source>
</evidence>
<evidence type="ECO:0000313" key="3">
    <source>
        <dbReference type="Proteomes" id="UP000034034"/>
    </source>
</evidence>
<feature type="compositionally biased region" description="Basic and acidic residues" evidence="1">
    <location>
        <begin position="75"/>
        <end position="100"/>
    </location>
</feature>
<accession>A0A0F7FVB5</accession>
<feature type="compositionally biased region" description="Basic and acidic residues" evidence="1">
    <location>
        <begin position="109"/>
        <end position="123"/>
    </location>
</feature>
<protein>
    <submittedName>
        <fullName evidence="2">Uncharacterized protein</fullName>
    </submittedName>
</protein>
<dbReference type="KEGG" id="sxi:SXIM_30680"/>
<evidence type="ECO:0000256" key="1">
    <source>
        <dbReference type="SAM" id="MobiDB-lite"/>
    </source>
</evidence>
<dbReference type="Proteomes" id="UP000034034">
    <property type="component" value="Chromosome"/>
</dbReference>
<gene>
    <name evidence="2" type="ORF">SXIM_30680</name>
</gene>
<dbReference type="STRING" id="408015.SXIM_30680"/>
<dbReference type="AlphaFoldDB" id="A0A0F7FVB5"/>
<name>A0A0F7FVB5_9ACTN</name>
<dbReference type="PATRIC" id="fig|408015.6.peg.3107"/>
<reference evidence="2" key="1">
    <citation type="submission" date="2019-08" db="EMBL/GenBank/DDBJ databases">
        <title>Complete genome sequence of a mangrove-derived Streptomyces xiamenensis.</title>
        <authorList>
            <person name="Xu J."/>
        </authorList>
    </citation>
    <scope>NUCLEOTIDE SEQUENCE</scope>
    <source>
        <strain evidence="2">318</strain>
    </source>
</reference>
<feature type="region of interest" description="Disordered" evidence="1">
    <location>
        <begin position="75"/>
        <end position="123"/>
    </location>
</feature>
<dbReference type="HOGENOM" id="CLU_2014066_0_0_11"/>
<keyword evidence="3" id="KW-1185">Reference proteome</keyword>
<organism evidence="2 3">
    <name type="scientific">Streptomyces xiamenensis</name>
    <dbReference type="NCBI Taxonomy" id="408015"/>
    <lineage>
        <taxon>Bacteria</taxon>
        <taxon>Bacillati</taxon>
        <taxon>Actinomycetota</taxon>
        <taxon>Actinomycetes</taxon>
        <taxon>Kitasatosporales</taxon>
        <taxon>Streptomycetaceae</taxon>
        <taxon>Streptomyces</taxon>
    </lineage>
</organism>
<dbReference type="RefSeq" id="WP_030729796.1">
    <property type="nucleotide sequence ID" value="NZ_CP009922.3"/>
</dbReference>
<dbReference type="EMBL" id="CP009922">
    <property type="protein sequence ID" value="AKG44452.1"/>
    <property type="molecule type" value="Genomic_DNA"/>
</dbReference>
<sequence length="123" mass="13491">MTITDEIRKTVTTASYAAAGTADLAAEKLRELRTHAPELREQAQSTFRVYAAKAKETYDELSERGKGAVETWRAERAAAAREEEERDAGTPEVIVERAEPEVTPLAKGAPKDDTKSDTESPRA</sequence>
<proteinExistence type="predicted"/>